<dbReference type="AlphaFoldDB" id="A0A2P6V7Y6"/>
<protein>
    <submittedName>
        <fullName evidence="8">Ubiquitin-associated (UBA) isoform 1</fullName>
    </submittedName>
</protein>
<proteinExistence type="predicted"/>
<dbReference type="GO" id="GO:0004252">
    <property type="term" value="F:serine-type endopeptidase activity"/>
    <property type="evidence" value="ECO:0007669"/>
    <property type="project" value="TreeGrafter"/>
</dbReference>
<dbReference type="PANTHER" id="PTHR43066">
    <property type="entry name" value="RHOMBOID-RELATED PROTEIN"/>
    <property type="match status" value="1"/>
</dbReference>
<feature type="domain" description="UBA" evidence="7">
    <location>
        <begin position="260"/>
        <end position="298"/>
    </location>
</feature>
<feature type="transmembrane region" description="Helical" evidence="6">
    <location>
        <begin position="109"/>
        <end position="131"/>
    </location>
</feature>
<dbReference type="Proteomes" id="UP000239649">
    <property type="component" value="Unassembled WGS sequence"/>
</dbReference>
<reference evidence="8 9" key="1">
    <citation type="journal article" date="2018" name="Plant J.">
        <title>Genome sequences of Chlorella sorokiniana UTEX 1602 and Micractinium conductrix SAG 241.80: implications to maltose excretion by a green alga.</title>
        <authorList>
            <person name="Arriola M.B."/>
            <person name="Velmurugan N."/>
            <person name="Zhang Y."/>
            <person name="Plunkett M.H."/>
            <person name="Hondzo H."/>
            <person name="Barney B.M."/>
        </authorList>
    </citation>
    <scope>NUCLEOTIDE SEQUENCE [LARGE SCALE GENOMIC DNA]</scope>
    <source>
        <strain evidence="8 9">SAG 241.80</strain>
    </source>
</reference>
<keyword evidence="3 6" id="KW-1133">Transmembrane helix</keyword>
<gene>
    <name evidence="8" type="ORF">C2E20_6407</name>
</gene>
<feature type="region of interest" description="Disordered" evidence="5">
    <location>
        <begin position="235"/>
        <end position="259"/>
    </location>
</feature>
<evidence type="ECO:0000259" key="7">
    <source>
        <dbReference type="PROSITE" id="PS50030"/>
    </source>
</evidence>
<dbReference type="InterPro" id="IPR035952">
    <property type="entry name" value="Rhomboid-like_sf"/>
</dbReference>
<dbReference type="OrthoDB" id="272778at2759"/>
<name>A0A2P6V7Y6_9CHLO</name>
<evidence type="ECO:0000256" key="6">
    <source>
        <dbReference type="SAM" id="Phobius"/>
    </source>
</evidence>
<dbReference type="Gene3D" id="1.20.1540.10">
    <property type="entry name" value="Rhomboid-like"/>
    <property type="match status" value="1"/>
</dbReference>
<dbReference type="Gene3D" id="1.10.8.10">
    <property type="entry name" value="DNA helicase RuvA subunit, C-terminal domain"/>
    <property type="match status" value="1"/>
</dbReference>
<dbReference type="SUPFAM" id="SSF46934">
    <property type="entry name" value="UBA-like"/>
    <property type="match status" value="1"/>
</dbReference>
<organism evidence="8 9">
    <name type="scientific">Micractinium conductrix</name>
    <dbReference type="NCBI Taxonomy" id="554055"/>
    <lineage>
        <taxon>Eukaryota</taxon>
        <taxon>Viridiplantae</taxon>
        <taxon>Chlorophyta</taxon>
        <taxon>core chlorophytes</taxon>
        <taxon>Trebouxiophyceae</taxon>
        <taxon>Chlorellales</taxon>
        <taxon>Chlorellaceae</taxon>
        <taxon>Chlorella clade</taxon>
        <taxon>Micractinium</taxon>
    </lineage>
</organism>
<evidence type="ECO:0000256" key="2">
    <source>
        <dbReference type="ARBA" id="ARBA00022692"/>
    </source>
</evidence>
<feature type="transmembrane region" description="Helical" evidence="6">
    <location>
        <begin position="49"/>
        <end position="67"/>
    </location>
</feature>
<dbReference type="SUPFAM" id="SSF144091">
    <property type="entry name" value="Rhomboid-like"/>
    <property type="match status" value="1"/>
</dbReference>
<dbReference type="STRING" id="554055.A0A2P6V7Y6"/>
<keyword evidence="4 6" id="KW-0472">Membrane</keyword>
<dbReference type="Pfam" id="PF00627">
    <property type="entry name" value="UBA"/>
    <property type="match status" value="1"/>
</dbReference>
<evidence type="ECO:0000256" key="1">
    <source>
        <dbReference type="ARBA" id="ARBA00004141"/>
    </source>
</evidence>
<dbReference type="PROSITE" id="PS50030">
    <property type="entry name" value="UBA"/>
    <property type="match status" value="1"/>
</dbReference>
<dbReference type="InterPro" id="IPR015940">
    <property type="entry name" value="UBA"/>
</dbReference>
<dbReference type="EMBL" id="LHPF02000021">
    <property type="protein sequence ID" value="PSC70201.1"/>
    <property type="molecule type" value="Genomic_DNA"/>
</dbReference>
<dbReference type="CDD" id="cd14297">
    <property type="entry name" value="UBA2_spUBP14_like"/>
    <property type="match status" value="1"/>
</dbReference>
<evidence type="ECO:0000256" key="4">
    <source>
        <dbReference type="ARBA" id="ARBA00023136"/>
    </source>
</evidence>
<evidence type="ECO:0000256" key="3">
    <source>
        <dbReference type="ARBA" id="ARBA00022989"/>
    </source>
</evidence>
<keyword evidence="9" id="KW-1185">Reference proteome</keyword>
<feature type="compositionally biased region" description="Gly residues" evidence="5">
    <location>
        <begin position="235"/>
        <end position="251"/>
    </location>
</feature>
<evidence type="ECO:0000256" key="5">
    <source>
        <dbReference type="SAM" id="MobiDB-lite"/>
    </source>
</evidence>
<sequence length="298" mass="30818">MNAGPSGFRGAPVTKGLLLGTISSSVILQAIKAARRRPPLLVSLFSHAYAFRAPGELLFGASLLYFYRVFERQWGSSRYGAFLVATCGLAYAFEAAASAAFGLPSSSGPFPLVFANLAANFVLLVPPLHRFTVFGLKMTDKAFIYLASLQLLVSSPPASLVAGASGLLAGLLYRSNFLGLQRLRLPAAVVDLFSATVGRVLSGPGPQQQVFVTPTAAQLQAQQAQQHAAEAAAFGGGRPAAGGAAPRGGGATRRAAAAAEPSPEAVQQLVAMGFDQGQAAAALRQTGNNVEAALQYLL</sequence>
<feature type="transmembrane region" description="Helical" evidence="6">
    <location>
        <begin position="79"/>
        <end position="103"/>
    </location>
</feature>
<comment type="subcellular location">
    <subcellularLocation>
        <location evidence="1">Membrane</location>
        <topology evidence="1">Multi-pass membrane protein</topology>
    </subcellularLocation>
</comment>
<evidence type="ECO:0000313" key="8">
    <source>
        <dbReference type="EMBL" id="PSC70201.1"/>
    </source>
</evidence>
<accession>A0A2P6V7Y6</accession>
<dbReference type="GO" id="GO:0016020">
    <property type="term" value="C:membrane"/>
    <property type="evidence" value="ECO:0007669"/>
    <property type="project" value="UniProtKB-SubCell"/>
</dbReference>
<evidence type="ECO:0000313" key="9">
    <source>
        <dbReference type="Proteomes" id="UP000239649"/>
    </source>
</evidence>
<keyword evidence="2 6" id="KW-0812">Transmembrane</keyword>
<dbReference type="SMART" id="SM00165">
    <property type="entry name" value="UBA"/>
    <property type="match status" value="1"/>
</dbReference>
<dbReference type="InterPro" id="IPR009060">
    <property type="entry name" value="UBA-like_sf"/>
</dbReference>
<dbReference type="PANTHER" id="PTHR43066:SF21">
    <property type="entry name" value="UBIQUITIN-ASSOCIATED DOMAIN-CONTAINING PROTEIN 2"/>
    <property type="match status" value="1"/>
</dbReference>
<comment type="caution">
    <text evidence="8">The sequence shown here is derived from an EMBL/GenBank/DDBJ whole genome shotgun (WGS) entry which is preliminary data.</text>
</comment>
<feature type="transmembrane region" description="Helical" evidence="6">
    <location>
        <begin position="143"/>
        <end position="173"/>
    </location>
</feature>